<reference evidence="1" key="2">
    <citation type="journal article" date="2022" name="New Phytol.">
        <title>Evolutionary transition to the ectomycorrhizal habit in the genomes of a hyperdiverse lineage of mushroom-forming fungi.</title>
        <authorList>
            <person name="Looney B."/>
            <person name="Miyauchi S."/>
            <person name="Morin E."/>
            <person name="Drula E."/>
            <person name="Courty P.E."/>
            <person name="Kohler A."/>
            <person name="Kuo A."/>
            <person name="LaButti K."/>
            <person name="Pangilinan J."/>
            <person name="Lipzen A."/>
            <person name="Riley R."/>
            <person name="Andreopoulos W."/>
            <person name="He G."/>
            <person name="Johnson J."/>
            <person name="Nolan M."/>
            <person name="Tritt A."/>
            <person name="Barry K.W."/>
            <person name="Grigoriev I.V."/>
            <person name="Nagy L.G."/>
            <person name="Hibbett D."/>
            <person name="Henrissat B."/>
            <person name="Matheny P.B."/>
            <person name="Labbe J."/>
            <person name="Martin F.M."/>
        </authorList>
    </citation>
    <scope>NUCLEOTIDE SEQUENCE</scope>
    <source>
        <strain evidence="1">HHB10654</strain>
    </source>
</reference>
<evidence type="ECO:0000313" key="1">
    <source>
        <dbReference type="EMBL" id="KAI0066858.1"/>
    </source>
</evidence>
<reference evidence="1" key="1">
    <citation type="submission" date="2021-03" db="EMBL/GenBank/DDBJ databases">
        <authorList>
            <consortium name="DOE Joint Genome Institute"/>
            <person name="Ahrendt S."/>
            <person name="Looney B.P."/>
            <person name="Miyauchi S."/>
            <person name="Morin E."/>
            <person name="Drula E."/>
            <person name="Courty P.E."/>
            <person name="Chicoki N."/>
            <person name="Fauchery L."/>
            <person name="Kohler A."/>
            <person name="Kuo A."/>
            <person name="Labutti K."/>
            <person name="Pangilinan J."/>
            <person name="Lipzen A."/>
            <person name="Riley R."/>
            <person name="Andreopoulos W."/>
            <person name="He G."/>
            <person name="Johnson J."/>
            <person name="Barry K.W."/>
            <person name="Grigoriev I.V."/>
            <person name="Nagy L."/>
            <person name="Hibbett D."/>
            <person name="Henrissat B."/>
            <person name="Matheny P.B."/>
            <person name="Labbe J."/>
            <person name="Martin F."/>
        </authorList>
    </citation>
    <scope>NUCLEOTIDE SEQUENCE</scope>
    <source>
        <strain evidence="1">HHB10654</strain>
    </source>
</reference>
<comment type="caution">
    <text evidence="1">The sequence shown here is derived from an EMBL/GenBank/DDBJ whole genome shotgun (WGS) entry which is preliminary data.</text>
</comment>
<name>A0ACB8TEJ4_9AGAM</name>
<protein>
    <submittedName>
        <fullName evidence="1">Uncharacterized protein</fullName>
    </submittedName>
</protein>
<dbReference type="Proteomes" id="UP000814140">
    <property type="component" value="Unassembled WGS sequence"/>
</dbReference>
<organism evidence="1 2">
    <name type="scientific">Artomyces pyxidatus</name>
    <dbReference type="NCBI Taxonomy" id="48021"/>
    <lineage>
        <taxon>Eukaryota</taxon>
        <taxon>Fungi</taxon>
        <taxon>Dikarya</taxon>
        <taxon>Basidiomycota</taxon>
        <taxon>Agaricomycotina</taxon>
        <taxon>Agaricomycetes</taxon>
        <taxon>Russulales</taxon>
        <taxon>Auriscalpiaceae</taxon>
        <taxon>Artomyces</taxon>
    </lineage>
</organism>
<sequence length="234" mass="25677">MCRRALNAIFPDSLLRLKRLRSIGACNNPFFRDPAYNDQPLVPAQYLKGPGKRRSAFGCHYFIATHIPPHAYPVVLDATCGPHGGHTTPPKKLAEYLSTVLETEADTTYYKAFDELPGRAQDVVDTWPGVSVTSEIEFNNRANVALGKIHALGPTSKAALLRDDTMVEDFLDSAQVHNCDPLSGSNSTQKTSPKPLSTPPNLSLMATYPSFPVQQPPAYTFVSLVVMSTTLFRL</sequence>
<keyword evidence="2" id="KW-1185">Reference proteome</keyword>
<accession>A0ACB8TEJ4</accession>
<evidence type="ECO:0000313" key="2">
    <source>
        <dbReference type="Proteomes" id="UP000814140"/>
    </source>
</evidence>
<gene>
    <name evidence="1" type="ORF">BV25DRAFT_1253724</name>
</gene>
<proteinExistence type="predicted"/>
<dbReference type="EMBL" id="MU277191">
    <property type="protein sequence ID" value="KAI0066858.1"/>
    <property type="molecule type" value="Genomic_DNA"/>
</dbReference>